<dbReference type="Pfam" id="PF06912">
    <property type="entry name" value="DUF1275"/>
    <property type="match status" value="1"/>
</dbReference>
<feature type="transmembrane region" description="Helical" evidence="1">
    <location>
        <begin position="206"/>
        <end position="222"/>
    </location>
</feature>
<reference evidence="2 3" key="1">
    <citation type="submission" date="2013-03" db="EMBL/GenBank/DDBJ databases">
        <title>The Genome Sequence of Phialophora europaea CBS 101466.</title>
        <authorList>
            <consortium name="The Broad Institute Genomics Platform"/>
            <person name="Cuomo C."/>
            <person name="de Hoog S."/>
            <person name="Gorbushina A."/>
            <person name="Walker B."/>
            <person name="Young S.K."/>
            <person name="Zeng Q."/>
            <person name="Gargeya S."/>
            <person name="Fitzgerald M."/>
            <person name="Haas B."/>
            <person name="Abouelleil A."/>
            <person name="Allen A.W."/>
            <person name="Alvarado L."/>
            <person name="Arachchi H.M."/>
            <person name="Berlin A.M."/>
            <person name="Chapman S.B."/>
            <person name="Gainer-Dewar J."/>
            <person name="Goldberg J."/>
            <person name="Griggs A."/>
            <person name="Gujja S."/>
            <person name="Hansen M."/>
            <person name="Howarth C."/>
            <person name="Imamovic A."/>
            <person name="Ireland A."/>
            <person name="Larimer J."/>
            <person name="McCowan C."/>
            <person name="Murphy C."/>
            <person name="Pearson M."/>
            <person name="Poon T.W."/>
            <person name="Priest M."/>
            <person name="Roberts A."/>
            <person name="Saif S."/>
            <person name="Shea T."/>
            <person name="Sisk P."/>
            <person name="Sykes S."/>
            <person name="Wortman J."/>
            <person name="Nusbaum C."/>
            <person name="Birren B."/>
        </authorList>
    </citation>
    <scope>NUCLEOTIDE SEQUENCE [LARGE SCALE GENOMIC DNA]</scope>
    <source>
        <strain evidence="2 3">CBS 101466</strain>
    </source>
</reference>
<dbReference type="OrthoDB" id="5288586at2759"/>
<keyword evidence="1" id="KW-1133">Transmembrane helix</keyword>
<keyword evidence="1" id="KW-0472">Membrane</keyword>
<dbReference type="InParanoid" id="W2RPA3"/>
<evidence type="ECO:0008006" key="4">
    <source>
        <dbReference type="Google" id="ProtNLM"/>
    </source>
</evidence>
<dbReference type="VEuPathDB" id="FungiDB:HMPREF1541_07140"/>
<dbReference type="Proteomes" id="UP000030752">
    <property type="component" value="Unassembled WGS sequence"/>
</dbReference>
<evidence type="ECO:0000313" key="3">
    <source>
        <dbReference type="Proteomes" id="UP000030752"/>
    </source>
</evidence>
<dbReference type="HOGENOM" id="CLU_061825_0_0_1"/>
<protein>
    <recommendedName>
        <fullName evidence="4">DUF1275 domain protein</fullName>
    </recommendedName>
</protein>
<feature type="transmembrane region" description="Helical" evidence="1">
    <location>
        <begin position="228"/>
        <end position="249"/>
    </location>
</feature>
<dbReference type="AlphaFoldDB" id="W2RPA3"/>
<dbReference type="GeneID" id="19974479"/>
<organism evidence="2 3">
    <name type="scientific">Cyphellophora europaea (strain CBS 101466)</name>
    <name type="common">Phialophora europaea</name>
    <dbReference type="NCBI Taxonomy" id="1220924"/>
    <lineage>
        <taxon>Eukaryota</taxon>
        <taxon>Fungi</taxon>
        <taxon>Dikarya</taxon>
        <taxon>Ascomycota</taxon>
        <taxon>Pezizomycotina</taxon>
        <taxon>Eurotiomycetes</taxon>
        <taxon>Chaetothyriomycetidae</taxon>
        <taxon>Chaetothyriales</taxon>
        <taxon>Cyphellophoraceae</taxon>
        <taxon>Cyphellophora</taxon>
    </lineage>
</organism>
<sequence length="258" mass="28372">MDSKKSHLSRFRRHMAQDVHQDWSDIILVVLSFISGMVDSAVFNTWSCFVSMQTGNTVYVGLGVSGQPYSQPYRWAKSSTAIASFCLGCFVFSRVSRVLKPLKRSTMVASMLVQVVLCFVAFGLVVSGFVPKDAGDRLPHDFIVLLPLSLLSFQSAGQIVMSRFLGFNELPTVVLTSTYCDLFMDSALFTTPIVTRGANLKRNRRFISVIALVVGAAASGFLTEDGDIGHPLWITGVLKIAIGCVWVFWQGKGAIRLE</sequence>
<evidence type="ECO:0000256" key="1">
    <source>
        <dbReference type="SAM" id="Phobius"/>
    </source>
</evidence>
<dbReference type="PANTHER" id="PTHR37488:SF7">
    <property type="entry name" value="DUF1275 DOMAIN PROTEIN"/>
    <property type="match status" value="1"/>
</dbReference>
<dbReference type="PANTHER" id="PTHR37488">
    <property type="entry name" value="DUF1275 DOMAIN-CONTAINING PROTEIN"/>
    <property type="match status" value="1"/>
</dbReference>
<proteinExistence type="predicted"/>
<dbReference type="EMBL" id="KB822723">
    <property type="protein sequence ID" value="ETN37518.1"/>
    <property type="molecule type" value="Genomic_DNA"/>
</dbReference>
<evidence type="ECO:0000313" key="2">
    <source>
        <dbReference type="EMBL" id="ETN37518.1"/>
    </source>
</evidence>
<dbReference type="eggNOG" id="ENOG502S0ZW">
    <property type="taxonomic scope" value="Eukaryota"/>
</dbReference>
<keyword evidence="1" id="KW-0812">Transmembrane</keyword>
<dbReference type="RefSeq" id="XP_008719687.1">
    <property type="nucleotide sequence ID" value="XM_008721465.1"/>
</dbReference>
<keyword evidence="3" id="KW-1185">Reference proteome</keyword>
<dbReference type="InterPro" id="IPR010699">
    <property type="entry name" value="DUF1275"/>
</dbReference>
<dbReference type="STRING" id="1220924.W2RPA3"/>
<gene>
    <name evidence="2" type="ORF">HMPREF1541_07140</name>
</gene>
<feature type="transmembrane region" description="Helical" evidence="1">
    <location>
        <begin position="107"/>
        <end position="130"/>
    </location>
</feature>
<name>W2RPA3_CYPE1</name>
<feature type="transmembrane region" description="Helical" evidence="1">
    <location>
        <begin position="75"/>
        <end position="95"/>
    </location>
</feature>
<feature type="transmembrane region" description="Helical" evidence="1">
    <location>
        <begin position="142"/>
        <end position="161"/>
    </location>
</feature>
<accession>W2RPA3</accession>